<gene>
    <name evidence="2" type="ORF">SE17_38070</name>
</gene>
<accession>A0A0P9CR33</accession>
<protein>
    <recommendedName>
        <fullName evidence="1">Protein-glutamine gamma-glutamyltransferase-like C-terminal domain-containing protein</fullName>
    </recommendedName>
</protein>
<reference evidence="2 3" key="1">
    <citation type="submission" date="2015-09" db="EMBL/GenBank/DDBJ databases">
        <title>Draft genome sequence of Kouleothrix aurantiaca JCM 19913.</title>
        <authorList>
            <person name="Hemp J."/>
        </authorList>
    </citation>
    <scope>NUCLEOTIDE SEQUENCE [LARGE SCALE GENOMIC DNA]</scope>
    <source>
        <strain evidence="2 3">COM-B</strain>
    </source>
</reference>
<keyword evidence="3" id="KW-1185">Reference proteome</keyword>
<evidence type="ECO:0000313" key="3">
    <source>
        <dbReference type="Proteomes" id="UP000050509"/>
    </source>
</evidence>
<dbReference type="EMBL" id="LJCR01002652">
    <property type="protein sequence ID" value="KPV48440.1"/>
    <property type="molecule type" value="Genomic_DNA"/>
</dbReference>
<organism evidence="2 3">
    <name type="scientific">Kouleothrix aurantiaca</name>
    <dbReference type="NCBI Taxonomy" id="186479"/>
    <lineage>
        <taxon>Bacteria</taxon>
        <taxon>Bacillati</taxon>
        <taxon>Chloroflexota</taxon>
        <taxon>Chloroflexia</taxon>
        <taxon>Chloroflexales</taxon>
        <taxon>Roseiflexineae</taxon>
        <taxon>Roseiflexaceae</taxon>
        <taxon>Kouleothrix</taxon>
    </lineage>
</organism>
<dbReference type="Proteomes" id="UP000050509">
    <property type="component" value="Unassembled WGS sequence"/>
</dbReference>
<comment type="caution">
    <text evidence="2">The sequence shown here is derived from an EMBL/GenBank/DDBJ whole genome shotgun (WGS) entry which is preliminary data.</text>
</comment>
<dbReference type="InterPro" id="IPR025403">
    <property type="entry name" value="TgpA-like_C"/>
</dbReference>
<dbReference type="Pfam" id="PF13559">
    <property type="entry name" value="DUF4129"/>
    <property type="match status" value="1"/>
</dbReference>
<feature type="non-terminal residue" evidence="2">
    <location>
        <position position="1"/>
    </location>
</feature>
<feature type="domain" description="Protein-glutamine gamma-glutamyltransferase-like C-terminal" evidence="1">
    <location>
        <begin position="8"/>
        <end position="76"/>
    </location>
</feature>
<dbReference type="AlphaFoldDB" id="A0A0P9CR33"/>
<name>A0A0P9CR33_9CHLR</name>
<evidence type="ECO:0000259" key="1">
    <source>
        <dbReference type="Pfam" id="PF13559"/>
    </source>
</evidence>
<proteinExistence type="predicted"/>
<sequence length="87" mass="9922">LKDTVLRCYREMSRILAEGRGVERSDSMTAREFERALAAAGVRDDHVRQLTRLFERVRYGAREASAREEREALDCLTAIAESYGSAR</sequence>
<evidence type="ECO:0000313" key="2">
    <source>
        <dbReference type="EMBL" id="KPV48440.1"/>
    </source>
</evidence>